<feature type="domain" description="TauD/TfdA-like" evidence="7">
    <location>
        <begin position="2"/>
        <end position="253"/>
    </location>
</feature>
<sequence>MGVDLSQDLSQQVVQAIRQTLVKYKVIFFRDQNLDSSGQVAFARRFGQLTSAHPTMRSLDNHPEVLELDCRHESDRGNHWHTDITFIDRPPMGTILRAVEIPPVGGDTIWANTTTAYQDLPKALQQFADQLWAVHSNVYDSAEATFNCSDSLRDAKKLYTSTVYQALHPVVHVHPESGDRALILGSFVSQLQEFPKAESRQICQLLSAYILRPRNTVRWHWQTGDIAFWDNRATQHYAIDDFDSQPRFVQRVTIVGDLLVSVDGRKSQAIQGDSSAYNQLKKA</sequence>
<reference evidence="8 9" key="1">
    <citation type="submission" date="2012-04" db="EMBL/GenBank/DDBJ databases">
        <authorList>
            <person name="Genoscope - CEA"/>
        </authorList>
    </citation>
    <scope>NUCLEOTIDE SEQUENCE [LARGE SCALE GENOMIC DNA]</scope>
    <source>
        <strain evidence="8 9">9432</strain>
    </source>
</reference>
<evidence type="ECO:0000313" key="8">
    <source>
        <dbReference type="EMBL" id="CCH94285.1"/>
    </source>
</evidence>
<dbReference type="PANTHER" id="PTHR30468:SF5">
    <property type="entry name" value="ALPHA-KETOGLUTARATE-DEPENDENT SULFATE ESTER DIOXYGENASE"/>
    <property type="match status" value="1"/>
</dbReference>
<dbReference type="Proteomes" id="UP000005806">
    <property type="component" value="Unassembled WGS sequence"/>
</dbReference>
<evidence type="ECO:0000256" key="5">
    <source>
        <dbReference type="ARBA" id="ARBA00023002"/>
    </source>
</evidence>
<dbReference type="EC" id="1.14.11.17" evidence="8"/>
<dbReference type="GO" id="GO:0005737">
    <property type="term" value="C:cytoplasm"/>
    <property type="evidence" value="ECO:0007669"/>
    <property type="project" value="TreeGrafter"/>
</dbReference>
<dbReference type="Pfam" id="PF02668">
    <property type="entry name" value="TauD"/>
    <property type="match status" value="1"/>
</dbReference>
<dbReference type="GO" id="GO:0000908">
    <property type="term" value="F:taurine dioxygenase activity"/>
    <property type="evidence" value="ECO:0007669"/>
    <property type="project" value="UniProtKB-EC"/>
</dbReference>
<evidence type="ECO:0000256" key="2">
    <source>
        <dbReference type="ARBA" id="ARBA00005896"/>
    </source>
</evidence>
<dbReference type="AlphaFoldDB" id="A0A822LCN6"/>
<dbReference type="Gene3D" id="3.60.130.10">
    <property type="entry name" value="Clavaminate synthase-like"/>
    <property type="match status" value="1"/>
</dbReference>
<proteinExistence type="inferred from homology"/>
<dbReference type="EMBL" id="CAIH01000295">
    <property type="protein sequence ID" value="CCH94285.1"/>
    <property type="molecule type" value="Genomic_DNA"/>
</dbReference>
<comment type="cofactor">
    <cofactor evidence="1">
        <name>Fe(2+)</name>
        <dbReference type="ChEBI" id="CHEBI:29033"/>
    </cofactor>
</comment>
<evidence type="ECO:0000256" key="1">
    <source>
        <dbReference type="ARBA" id="ARBA00001954"/>
    </source>
</evidence>
<evidence type="ECO:0000313" key="9">
    <source>
        <dbReference type="Proteomes" id="UP000005806"/>
    </source>
</evidence>
<gene>
    <name evidence="8" type="primary">tauD</name>
    <name evidence="8" type="ORF">MICCA_3640032</name>
</gene>
<dbReference type="InterPro" id="IPR051323">
    <property type="entry name" value="AtsK-like"/>
</dbReference>
<protein>
    <submittedName>
        <fullName evidence="8">Alpha-ketoglutarate-dependent taurine dioxygenase</fullName>
        <ecNumber evidence="8">1.14.11.17</ecNumber>
    </submittedName>
</protein>
<dbReference type="InterPro" id="IPR042098">
    <property type="entry name" value="TauD-like_sf"/>
</dbReference>
<keyword evidence="4 8" id="KW-0223">Dioxygenase</keyword>
<dbReference type="PANTHER" id="PTHR30468">
    <property type="entry name" value="ALPHA-KETOGLUTARATE-DEPENDENT SULFONATE DIOXYGENASE"/>
    <property type="match status" value="1"/>
</dbReference>
<organism evidence="8 9">
    <name type="scientific">Microcystis aeruginosa PCC 9432</name>
    <dbReference type="NCBI Taxonomy" id="1160280"/>
    <lineage>
        <taxon>Bacteria</taxon>
        <taxon>Bacillati</taxon>
        <taxon>Cyanobacteriota</taxon>
        <taxon>Cyanophyceae</taxon>
        <taxon>Oscillatoriophycideae</taxon>
        <taxon>Chroococcales</taxon>
        <taxon>Microcystaceae</taxon>
        <taxon>Microcystis</taxon>
    </lineage>
</organism>
<dbReference type="GO" id="GO:0046872">
    <property type="term" value="F:metal ion binding"/>
    <property type="evidence" value="ECO:0007669"/>
    <property type="project" value="UniProtKB-KW"/>
</dbReference>
<keyword evidence="3" id="KW-0479">Metal-binding</keyword>
<dbReference type="InterPro" id="IPR003819">
    <property type="entry name" value="TauD/TfdA-like"/>
</dbReference>
<evidence type="ECO:0000256" key="3">
    <source>
        <dbReference type="ARBA" id="ARBA00022723"/>
    </source>
</evidence>
<name>A0A822LCN6_MICAE</name>
<accession>A0A822LCN6</accession>
<comment type="caution">
    <text evidence="8">The sequence shown here is derived from an EMBL/GenBank/DDBJ whole genome shotgun (WGS) entry which is preliminary data.</text>
</comment>
<evidence type="ECO:0000259" key="7">
    <source>
        <dbReference type="Pfam" id="PF02668"/>
    </source>
</evidence>
<evidence type="ECO:0000256" key="4">
    <source>
        <dbReference type="ARBA" id="ARBA00022964"/>
    </source>
</evidence>
<dbReference type="SUPFAM" id="SSF51197">
    <property type="entry name" value="Clavaminate synthase-like"/>
    <property type="match status" value="1"/>
</dbReference>
<comment type="similarity">
    <text evidence="2">Belongs to the TfdA dioxygenase family.</text>
</comment>
<evidence type="ECO:0000256" key="6">
    <source>
        <dbReference type="ARBA" id="ARBA00023004"/>
    </source>
</evidence>
<keyword evidence="6" id="KW-0408">Iron</keyword>
<keyword evidence="5 8" id="KW-0560">Oxidoreductase</keyword>